<gene>
    <name evidence="2" type="ORF">C9I28_22645</name>
</gene>
<dbReference type="KEGG" id="masz:C9I28_22645"/>
<dbReference type="GO" id="GO:0006313">
    <property type="term" value="P:DNA transposition"/>
    <property type="evidence" value="ECO:0007669"/>
    <property type="project" value="InterPro"/>
</dbReference>
<accession>A0A2R4CER9</accession>
<keyword evidence="3" id="KW-1185">Reference proteome</keyword>
<dbReference type="GO" id="GO:0004803">
    <property type="term" value="F:transposase activity"/>
    <property type="evidence" value="ECO:0007669"/>
    <property type="project" value="InterPro"/>
</dbReference>
<dbReference type="Pfam" id="PF01797">
    <property type="entry name" value="Y1_Tnp"/>
    <property type="match status" value="1"/>
</dbReference>
<name>A0A2R4CER9_9BURK</name>
<dbReference type="AlphaFoldDB" id="A0A2R4CER9"/>
<evidence type="ECO:0000313" key="2">
    <source>
        <dbReference type="EMBL" id="AVR98123.1"/>
    </source>
</evidence>
<dbReference type="RefSeq" id="WP_107143460.1">
    <property type="nucleotide sequence ID" value="NZ_CP028324.1"/>
</dbReference>
<sequence>MPRHARLLVPELPHHIVQRAHNRQSCFFVEADYRAYLDWLREYSELYEGRLHSYVLMTNHVHLLVSFADVRLISDMMKRVAQKYAQSLNTRLERTGAWWSGRFWSCPVPDDTYLLACQRYIELNPVRAGLVDTPAAYRWSSYGGNAGLRPDDMLSPHPTYLGLHDEAESRYEAYRNLFALPCVSDEASAIRKATARNCLLGTIK</sequence>
<dbReference type="EMBL" id="CP028324">
    <property type="protein sequence ID" value="AVR98123.1"/>
    <property type="molecule type" value="Genomic_DNA"/>
</dbReference>
<dbReference type="OrthoDB" id="9814067at2"/>
<dbReference type="GO" id="GO:0003677">
    <property type="term" value="F:DNA binding"/>
    <property type="evidence" value="ECO:0007669"/>
    <property type="project" value="InterPro"/>
</dbReference>
<organism evidence="2 3">
    <name type="scientific">Pseudoduganella armeniaca</name>
    <dbReference type="NCBI Taxonomy" id="2072590"/>
    <lineage>
        <taxon>Bacteria</taxon>
        <taxon>Pseudomonadati</taxon>
        <taxon>Pseudomonadota</taxon>
        <taxon>Betaproteobacteria</taxon>
        <taxon>Burkholderiales</taxon>
        <taxon>Oxalobacteraceae</taxon>
        <taxon>Telluria group</taxon>
        <taxon>Pseudoduganella</taxon>
    </lineage>
</organism>
<dbReference type="Proteomes" id="UP000240505">
    <property type="component" value="Chromosome"/>
</dbReference>
<dbReference type="SUPFAM" id="SSF143422">
    <property type="entry name" value="Transposase IS200-like"/>
    <property type="match status" value="1"/>
</dbReference>
<dbReference type="InterPro" id="IPR002686">
    <property type="entry name" value="Transposase_17"/>
</dbReference>
<evidence type="ECO:0000259" key="1">
    <source>
        <dbReference type="SMART" id="SM01321"/>
    </source>
</evidence>
<dbReference type="PANTHER" id="PTHR34322:SF2">
    <property type="entry name" value="TRANSPOSASE IS200-LIKE DOMAIN-CONTAINING PROTEIN"/>
    <property type="match status" value="1"/>
</dbReference>
<reference evidence="2 3" key="1">
    <citation type="submission" date="2018-03" db="EMBL/GenBank/DDBJ databases">
        <title>Massilia armeniaca sp. nov., isolated from desert soil.</title>
        <authorList>
            <person name="Huang H."/>
            <person name="Ren M."/>
        </authorList>
    </citation>
    <scope>NUCLEOTIDE SEQUENCE [LARGE SCALE GENOMIC DNA]</scope>
    <source>
        <strain evidence="2 3">ZMN-3</strain>
    </source>
</reference>
<dbReference type="Gene3D" id="3.30.70.1290">
    <property type="entry name" value="Transposase IS200-like"/>
    <property type="match status" value="1"/>
</dbReference>
<feature type="domain" description="Transposase IS200-like" evidence="1">
    <location>
        <begin position="9"/>
        <end position="124"/>
    </location>
</feature>
<proteinExistence type="predicted"/>
<protein>
    <submittedName>
        <fullName evidence="2">Transposase</fullName>
    </submittedName>
</protein>
<evidence type="ECO:0000313" key="3">
    <source>
        <dbReference type="Proteomes" id="UP000240505"/>
    </source>
</evidence>
<dbReference type="PANTHER" id="PTHR34322">
    <property type="entry name" value="TRANSPOSASE, Y1_TNP DOMAIN-CONTAINING"/>
    <property type="match status" value="1"/>
</dbReference>
<dbReference type="SMART" id="SM01321">
    <property type="entry name" value="Y1_Tnp"/>
    <property type="match status" value="1"/>
</dbReference>
<dbReference type="InterPro" id="IPR036515">
    <property type="entry name" value="Transposase_17_sf"/>
</dbReference>